<name>A0AAI9DB68_PROST</name>
<reference evidence="1" key="1">
    <citation type="submission" date="2024-02" db="EMBL/GenBank/DDBJ databases">
        <authorList>
            <consortium name="Clinical and Environmental Microbiology Branch: Whole genome sequencing antimicrobial resistance pathogens in the healthcare setting"/>
        </authorList>
    </citation>
    <scope>NUCLEOTIDE SEQUENCE</scope>
    <source>
        <strain evidence="1">2021GO-0154</strain>
    </source>
</reference>
<evidence type="ECO:0000313" key="1">
    <source>
        <dbReference type="EMBL" id="EMJ5133889.1"/>
    </source>
</evidence>
<protein>
    <submittedName>
        <fullName evidence="1">Uncharacterized protein</fullName>
    </submittedName>
</protein>
<dbReference type="EMBL" id="ABMABF030000004">
    <property type="protein sequence ID" value="EMJ5133889.1"/>
    <property type="molecule type" value="Genomic_DNA"/>
</dbReference>
<dbReference type="AlphaFoldDB" id="A0AAI9DB68"/>
<sequence length="280" mass="31929">MNSINEMNARDMLIDSIMINRLSVAELKKNTMSLIKEQYDEMVKLNSGMLGTIGRVERNIRNLNEKMNGLDKNTNPEKYEYYQSRLIKSKSILIELEDSAKEMERADLAQMAKAHFFRKTLDRAEKSANHIFEEYSNGNLNLDEMKTRLDSLKDDIAYEIDRLVPYRKVNELIGGGVASGLQQFNEYGEKIGLLYNDSIEAFSENIDKIKAVAEANEAYFEEIVQEPPFFVPVDILNQQISGFENSSEGLSRSSNEMNQQVLTSRQNICLGRTALCGVTH</sequence>
<organism evidence="1">
    <name type="scientific">Providencia stuartii</name>
    <dbReference type="NCBI Taxonomy" id="588"/>
    <lineage>
        <taxon>Bacteria</taxon>
        <taxon>Pseudomonadati</taxon>
        <taxon>Pseudomonadota</taxon>
        <taxon>Gammaproteobacteria</taxon>
        <taxon>Enterobacterales</taxon>
        <taxon>Morganellaceae</taxon>
        <taxon>Providencia</taxon>
    </lineage>
</organism>
<proteinExistence type="predicted"/>
<comment type="caution">
    <text evidence="1">The sequence shown here is derived from an EMBL/GenBank/DDBJ whole genome shotgun (WGS) entry which is preliminary data.</text>
</comment>
<gene>
    <name evidence="1" type="ORF">RG298_001593</name>
</gene>
<accession>A0AAI9DB68</accession>